<keyword evidence="3" id="KW-0732">Signal</keyword>
<evidence type="ECO:0000256" key="1">
    <source>
        <dbReference type="ARBA" id="ARBA00008520"/>
    </source>
</evidence>
<dbReference type="PANTHER" id="PTHR30061">
    <property type="entry name" value="MALTOSE-BINDING PERIPLASMIC PROTEIN"/>
    <property type="match status" value="1"/>
</dbReference>
<protein>
    <submittedName>
        <fullName evidence="4">ABC transporter substrate-binding protein</fullName>
    </submittedName>
</protein>
<accession>A0ABX7NS69</accession>
<dbReference type="CDD" id="cd14750">
    <property type="entry name" value="PBP2_TMBP"/>
    <property type="match status" value="1"/>
</dbReference>
<dbReference type="Proteomes" id="UP000662747">
    <property type="component" value="Chromosome"/>
</dbReference>
<dbReference type="Pfam" id="PF01547">
    <property type="entry name" value="SBP_bac_1"/>
    <property type="match status" value="1"/>
</dbReference>
<dbReference type="Gene3D" id="3.40.190.10">
    <property type="entry name" value="Periplasmic binding protein-like II"/>
    <property type="match status" value="2"/>
</dbReference>
<dbReference type="EMBL" id="CP071090">
    <property type="protein sequence ID" value="QSQ21731.1"/>
    <property type="molecule type" value="Genomic_DNA"/>
</dbReference>
<reference evidence="4 5" key="1">
    <citation type="submission" date="2021-02" db="EMBL/GenBank/DDBJ databases">
        <title>De Novo genome assembly of isolated myxobacteria.</title>
        <authorList>
            <person name="Stevens D.C."/>
        </authorList>
    </citation>
    <scope>NUCLEOTIDE SEQUENCE [LARGE SCALE GENOMIC DNA]</scope>
    <source>
        <strain evidence="5">SCPEA02</strain>
    </source>
</reference>
<comment type="similarity">
    <text evidence="1">Belongs to the bacterial solute-binding protein 1 family.</text>
</comment>
<dbReference type="RefSeq" id="WP_206723308.1">
    <property type="nucleotide sequence ID" value="NZ_CP071090.1"/>
</dbReference>
<keyword evidence="2" id="KW-0813">Transport</keyword>
<proteinExistence type="inferred from homology"/>
<evidence type="ECO:0000313" key="5">
    <source>
        <dbReference type="Proteomes" id="UP000662747"/>
    </source>
</evidence>
<evidence type="ECO:0000313" key="4">
    <source>
        <dbReference type="EMBL" id="QSQ21731.1"/>
    </source>
</evidence>
<gene>
    <name evidence="4" type="ORF">JY651_42360</name>
</gene>
<name>A0ABX7NS69_9BACT</name>
<evidence type="ECO:0000256" key="2">
    <source>
        <dbReference type="ARBA" id="ARBA00022448"/>
    </source>
</evidence>
<dbReference type="PROSITE" id="PS51257">
    <property type="entry name" value="PROKAR_LIPOPROTEIN"/>
    <property type="match status" value="1"/>
</dbReference>
<keyword evidence="5" id="KW-1185">Reference proteome</keyword>
<sequence>MGRRFASLLVPGLAMLLAVGACRRASEGASEQAGRKRLVFKYQPLWGAPEPFHELLARFERENPGVELVTEALPNSSDLAHQFFLTSLEGGANDFDVLVADVVWVPEFARAGWIADLSEYFPPERLRADFFPGPVEAVVVEGRTYAVPWYLDVGILYYRTDLVPRAPRTYEELQRFAREAMAKSPGVQGYVWQGRQYEGLSCNVYEALWGHGGEALAEGGRVLLDTEPAREALAYLRGLVASGVSPETVTGFSEEEARRVFQEGRAVFMRNWPYAWSEAQKPDSPIRGKVGIAPLPTKSGEPGWGTLGGWQLAVNAHVSPERRRLAAKLIAHLTSPEANLVLALNYARNPPRPSVYDDPRLRAGDPFIANLKEMVERARPRPVTPYYNLISDVLQSEFSAAVAGLRTPEEALKRAQKQVDHLTGEGE</sequence>
<organism evidence="4 5">
    <name type="scientific">Pyxidicoccus parkwayensis</name>
    <dbReference type="NCBI Taxonomy" id="2813578"/>
    <lineage>
        <taxon>Bacteria</taxon>
        <taxon>Pseudomonadati</taxon>
        <taxon>Myxococcota</taxon>
        <taxon>Myxococcia</taxon>
        <taxon>Myxococcales</taxon>
        <taxon>Cystobacterineae</taxon>
        <taxon>Myxococcaceae</taxon>
        <taxon>Pyxidicoccus</taxon>
    </lineage>
</organism>
<dbReference type="SUPFAM" id="SSF53850">
    <property type="entry name" value="Periplasmic binding protein-like II"/>
    <property type="match status" value="1"/>
</dbReference>
<dbReference type="InterPro" id="IPR006059">
    <property type="entry name" value="SBP"/>
</dbReference>
<dbReference type="PANTHER" id="PTHR30061:SF50">
    <property type="entry name" value="MALTOSE_MALTODEXTRIN-BINDING PERIPLASMIC PROTEIN"/>
    <property type="match status" value="1"/>
</dbReference>
<evidence type="ECO:0000256" key="3">
    <source>
        <dbReference type="ARBA" id="ARBA00022729"/>
    </source>
</evidence>